<dbReference type="SUPFAM" id="SSF109755">
    <property type="entry name" value="PhoU-like"/>
    <property type="match status" value="1"/>
</dbReference>
<dbReference type="Pfam" id="PF01895">
    <property type="entry name" value="PhoU"/>
    <property type="match status" value="2"/>
</dbReference>
<dbReference type="KEGG" id="sfu:Sfum_2904"/>
<feature type="domain" description="PhoU" evidence="9">
    <location>
        <begin position="119"/>
        <end position="204"/>
    </location>
</feature>
<dbReference type="PANTHER" id="PTHR42930">
    <property type="entry name" value="PHOSPHATE-SPECIFIC TRANSPORT SYSTEM ACCESSORY PROTEIN PHOU"/>
    <property type="match status" value="1"/>
</dbReference>
<proteinExistence type="inferred from homology"/>
<sequence length="218" mass="24730">MESRFLKELDRLRMIILEMAARTETALEKSAKAFFERDVELAEEVIRGDDAINRLEVDVDRLSLRLLALEQPMARDLRFIVGCMRIAVELERIADLAVNVARRGVFMSRRPPLPPNASLEQLATTALDMLRTVIDSFVRQNADEAREVCQMDDTADDLNVKVLKSLLDHMVKEAPAVERSVQTIIVSRCLERVADQTTNIAESVIFMVLGVNIKHHCE</sequence>
<name>A0LMB4_SYNFM</name>
<dbReference type="FunFam" id="1.20.58.220:FF:000004">
    <property type="entry name" value="Phosphate-specific transport system accessory protein PhoU"/>
    <property type="match status" value="1"/>
</dbReference>
<evidence type="ECO:0000313" key="10">
    <source>
        <dbReference type="EMBL" id="ABK18566.1"/>
    </source>
</evidence>
<evidence type="ECO:0000256" key="8">
    <source>
        <dbReference type="PIRNR" id="PIRNR003107"/>
    </source>
</evidence>
<comment type="subunit">
    <text evidence="3 8">Homodimer.</text>
</comment>
<comment type="subcellular location">
    <subcellularLocation>
        <location evidence="1 8">Cytoplasm</location>
    </subcellularLocation>
</comment>
<dbReference type="EMBL" id="CP000478">
    <property type="protein sequence ID" value="ABK18566.1"/>
    <property type="molecule type" value="Genomic_DNA"/>
</dbReference>
<organism evidence="10 12">
    <name type="scientific">Syntrophobacter fumaroxidans (strain DSM 10017 / MPOB)</name>
    <dbReference type="NCBI Taxonomy" id="335543"/>
    <lineage>
        <taxon>Bacteria</taxon>
        <taxon>Pseudomonadati</taxon>
        <taxon>Thermodesulfobacteriota</taxon>
        <taxon>Syntrophobacteria</taxon>
        <taxon>Syntrophobacterales</taxon>
        <taxon>Syntrophobacteraceae</taxon>
        <taxon>Syntrophobacter</taxon>
    </lineage>
</organism>
<dbReference type="GO" id="GO:0030643">
    <property type="term" value="P:intracellular phosphate ion homeostasis"/>
    <property type="evidence" value="ECO:0007669"/>
    <property type="project" value="InterPro"/>
</dbReference>
<evidence type="ECO:0000256" key="7">
    <source>
        <dbReference type="ARBA" id="ARBA00056181"/>
    </source>
</evidence>
<dbReference type="Proteomes" id="UP000001784">
    <property type="component" value="Chromosome"/>
</dbReference>
<dbReference type="FunCoup" id="A0LMB4">
    <property type="interactions" value="441"/>
</dbReference>
<dbReference type="NCBIfam" id="TIGR02135">
    <property type="entry name" value="phoU_full"/>
    <property type="match status" value="1"/>
</dbReference>
<evidence type="ECO:0000256" key="6">
    <source>
        <dbReference type="ARBA" id="ARBA00022592"/>
    </source>
</evidence>
<dbReference type="RefSeq" id="WP_011699731.1">
    <property type="nucleotide sequence ID" value="NC_008554.1"/>
</dbReference>
<evidence type="ECO:0000256" key="3">
    <source>
        <dbReference type="ARBA" id="ARBA00011738"/>
    </source>
</evidence>
<keyword evidence="4 8" id="KW-0813">Transport</keyword>
<evidence type="ECO:0000256" key="5">
    <source>
        <dbReference type="ARBA" id="ARBA00022490"/>
    </source>
</evidence>
<dbReference type="GO" id="GO:0045936">
    <property type="term" value="P:negative regulation of phosphate metabolic process"/>
    <property type="evidence" value="ECO:0007669"/>
    <property type="project" value="InterPro"/>
</dbReference>
<comment type="similarity">
    <text evidence="2 8">Belongs to the PhoU family.</text>
</comment>
<protein>
    <recommendedName>
        <fullName evidence="8">Phosphate-specific transport system accessory protein PhoU</fullName>
    </recommendedName>
</protein>
<dbReference type="OrthoDB" id="9814256at2"/>
<dbReference type="InterPro" id="IPR038078">
    <property type="entry name" value="PhoU-like_sf"/>
</dbReference>
<keyword evidence="6 8" id="KW-0592">Phosphate transport</keyword>
<dbReference type="HOGENOM" id="CLU_078518_3_0_7"/>
<evidence type="ECO:0000256" key="2">
    <source>
        <dbReference type="ARBA" id="ARBA00008107"/>
    </source>
</evidence>
<evidence type="ECO:0000313" key="11">
    <source>
        <dbReference type="EMBL" id="ABK18581.1"/>
    </source>
</evidence>
<dbReference type="GO" id="GO:0006817">
    <property type="term" value="P:phosphate ion transport"/>
    <property type="evidence" value="ECO:0007669"/>
    <property type="project" value="UniProtKB-KW"/>
</dbReference>
<evidence type="ECO:0000313" key="12">
    <source>
        <dbReference type="Proteomes" id="UP000001784"/>
    </source>
</evidence>
<dbReference type="InParanoid" id="A0LMB4"/>
<keyword evidence="12" id="KW-1185">Reference proteome</keyword>
<accession>A0LMB4</accession>
<dbReference type="EMBL" id="CP000478">
    <property type="protein sequence ID" value="ABK18581.1"/>
    <property type="molecule type" value="Genomic_DNA"/>
</dbReference>
<feature type="domain" description="PhoU" evidence="9">
    <location>
        <begin position="16"/>
        <end position="103"/>
    </location>
</feature>
<dbReference type="PANTHER" id="PTHR42930:SF3">
    <property type="entry name" value="PHOSPHATE-SPECIFIC TRANSPORT SYSTEM ACCESSORY PROTEIN PHOU"/>
    <property type="match status" value="1"/>
</dbReference>
<dbReference type="Gene3D" id="1.20.58.220">
    <property type="entry name" value="Phosphate transport system protein phou homolog 2, domain 2"/>
    <property type="match status" value="2"/>
</dbReference>
<keyword evidence="5 8" id="KW-0963">Cytoplasm</keyword>
<dbReference type="AlphaFoldDB" id="A0LMB4"/>
<reference evidence="10 12" key="1">
    <citation type="submission" date="2006-10" db="EMBL/GenBank/DDBJ databases">
        <title>Complete sequence of Syntrophobacter fumaroxidans MPOB.</title>
        <authorList>
            <consortium name="US DOE Joint Genome Institute"/>
            <person name="Copeland A."/>
            <person name="Lucas S."/>
            <person name="Lapidus A."/>
            <person name="Barry K."/>
            <person name="Detter J.C."/>
            <person name="Glavina del Rio T."/>
            <person name="Hammon N."/>
            <person name="Israni S."/>
            <person name="Pitluck S."/>
            <person name="Goltsman E.G."/>
            <person name="Martinez M."/>
            <person name="Schmutz J."/>
            <person name="Larimer F."/>
            <person name="Land M."/>
            <person name="Hauser L."/>
            <person name="Kyrpides N."/>
            <person name="Kim E."/>
            <person name="Boone D.R."/>
            <person name="Brockman F."/>
            <person name="Culley D."/>
            <person name="Ferry J."/>
            <person name="Gunsalus R."/>
            <person name="McInerney M.J."/>
            <person name="Morrison M."/>
            <person name="Plugge C."/>
            <person name="Rohlin L."/>
            <person name="Scholten J."/>
            <person name="Sieber J."/>
            <person name="Stams A.J.M."/>
            <person name="Worm P."/>
            <person name="Henstra A.M."/>
            <person name="Richardson P."/>
        </authorList>
    </citation>
    <scope>NUCLEOTIDE SEQUENCE [LARGE SCALE GENOMIC DNA]</scope>
    <source>
        <strain evidence="12">DSM 10017 / MPOB</strain>
        <strain evidence="10">MPOB</strain>
    </source>
</reference>
<evidence type="ECO:0000259" key="9">
    <source>
        <dbReference type="Pfam" id="PF01895"/>
    </source>
</evidence>
<gene>
    <name evidence="10" type="ordered locus">Sfum_2889</name>
    <name evidence="11" type="ordered locus">Sfum_2904</name>
</gene>
<evidence type="ECO:0000256" key="1">
    <source>
        <dbReference type="ARBA" id="ARBA00004496"/>
    </source>
</evidence>
<comment type="function">
    <text evidence="7 8">Plays a role in the regulation of phosphate uptake.</text>
</comment>
<dbReference type="GO" id="GO:0005737">
    <property type="term" value="C:cytoplasm"/>
    <property type="evidence" value="ECO:0007669"/>
    <property type="project" value="UniProtKB-SubCell"/>
</dbReference>
<dbReference type="InterPro" id="IPR026022">
    <property type="entry name" value="PhoU_dom"/>
</dbReference>
<dbReference type="STRING" id="335543.Sfum_2889"/>
<dbReference type="KEGG" id="sfu:Sfum_2889"/>
<dbReference type="PIRSF" id="PIRSF003107">
    <property type="entry name" value="PhoU"/>
    <property type="match status" value="1"/>
</dbReference>
<dbReference type="InterPro" id="IPR028366">
    <property type="entry name" value="PhoU"/>
</dbReference>
<dbReference type="eggNOG" id="COG0704">
    <property type="taxonomic scope" value="Bacteria"/>
</dbReference>
<evidence type="ECO:0000256" key="4">
    <source>
        <dbReference type="ARBA" id="ARBA00022448"/>
    </source>
</evidence>